<reference evidence="3" key="2">
    <citation type="submission" date="2019-01" db="EMBL/GenBank/DDBJ databases">
        <title>Genome sequence of Desulfonema ishimotonii strain Tokyo 01.</title>
        <authorList>
            <person name="Fukui M."/>
        </authorList>
    </citation>
    <scope>NUCLEOTIDE SEQUENCE [LARGE SCALE GENOMIC DNA]</scope>
    <source>
        <strain evidence="3">Tokyo 01</strain>
    </source>
</reference>
<dbReference type="Pfam" id="PF03235">
    <property type="entry name" value="GmrSD_N"/>
    <property type="match status" value="1"/>
</dbReference>
<evidence type="ECO:0000313" key="3">
    <source>
        <dbReference type="Proteomes" id="UP000288096"/>
    </source>
</evidence>
<accession>A0A401FVH1</accession>
<dbReference type="InterPro" id="IPR004919">
    <property type="entry name" value="GmrSD_N"/>
</dbReference>
<dbReference type="Proteomes" id="UP000288096">
    <property type="component" value="Unassembled WGS sequence"/>
</dbReference>
<name>A0A401FVH1_9BACT</name>
<protein>
    <submittedName>
        <fullName evidence="2">DUF262 domain-containing protein</fullName>
    </submittedName>
</protein>
<gene>
    <name evidence="2" type="ORF">DENIS_1920</name>
</gene>
<evidence type="ECO:0000259" key="1">
    <source>
        <dbReference type="Pfam" id="PF03235"/>
    </source>
</evidence>
<comment type="caution">
    <text evidence="2">The sequence shown here is derived from an EMBL/GenBank/DDBJ whole genome shotgun (WGS) entry which is preliminary data.</text>
</comment>
<dbReference type="RefSeq" id="WP_124328311.1">
    <property type="nucleotide sequence ID" value="NZ_BEXT01000001.1"/>
</dbReference>
<feature type="domain" description="GmrSD restriction endonucleases N-terminal" evidence="1">
    <location>
        <begin position="41"/>
        <end position="194"/>
    </location>
</feature>
<evidence type="ECO:0000313" key="2">
    <source>
        <dbReference type="EMBL" id="GBC60960.1"/>
    </source>
</evidence>
<dbReference type="OrthoDB" id="9787127at2"/>
<dbReference type="AlphaFoldDB" id="A0A401FVH1"/>
<dbReference type="PANTHER" id="PTHR39639:SF1">
    <property type="entry name" value="DUF262 DOMAIN-CONTAINING PROTEIN"/>
    <property type="match status" value="1"/>
</dbReference>
<organism evidence="2 3">
    <name type="scientific">Desulfonema ishimotonii</name>
    <dbReference type="NCBI Taxonomy" id="45657"/>
    <lineage>
        <taxon>Bacteria</taxon>
        <taxon>Pseudomonadati</taxon>
        <taxon>Thermodesulfobacteriota</taxon>
        <taxon>Desulfobacteria</taxon>
        <taxon>Desulfobacterales</taxon>
        <taxon>Desulfococcaceae</taxon>
        <taxon>Desulfonema</taxon>
    </lineage>
</organism>
<keyword evidence="3" id="KW-1185">Reference proteome</keyword>
<reference evidence="3" key="1">
    <citation type="submission" date="2017-11" db="EMBL/GenBank/DDBJ databases">
        <authorList>
            <person name="Watanabe M."/>
            <person name="Kojima H."/>
        </authorList>
    </citation>
    <scope>NUCLEOTIDE SEQUENCE [LARGE SCALE GENOMIC DNA]</scope>
    <source>
        <strain evidence="3">Tokyo 01</strain>
    </source>
</reference>
<dbReference type="PANTHER" id="PTHR39639">
    <property type="entry name" value="CHROMOSOME 16, WHOLE GENOME SHOTGUN SEQUENCE"/>
    <property type="match status" value="1"/>
</dbReference>
<proteinExistence type="predicted"/>
<sequence length="377" mass="44343">MNPLDAPPSHLDVPKGEQEDFYSDDDLFKIQSWGADLSFRELISRYDEDELVKPELQRHYVWDKSEASRFIDSILLGLPVPSIFLAKTNNEKLLIIDGYQRLMTVRDYVKGIFSKNKKVFKLSRTEKIHKRWRGKPFAELKEEEQRRIRNTTIHAIIFMQRSPAKGDTSLFQVFERINSSGRTLLAQEIRNCVYQGPLNTLLLELNNYPIWRKMFGKNIRDDRMRDVEYILRFFALSSDEMLYSNVFPSRISLKKYLNQFMDDFNEDEFIDDFRDNFLKSIGIAYECLGNSAFHNLSTSNPDQLIERFSPTLFDSVLIAFFLAIRNKAPITNNVECQKRKLTLLKNPEFQNLLAKETMRTSNIRRRIAMAYDAFFGE</sequence>
<dbReference type="EMBL" id="BEXT01000001">
    <property type="protein sequence ID" value="GBC60960.1"/>
    <property type="molecule type" value="Genomic_DNA"/>
</dbReference>